<feature type="region of interest" description="Disordered" evidence="1">
    <location>
        <begin position="1"/>
        <end position="36"/>
    </location>
</feature>
<dbReference type="Pfam" id="PF05331">
    <property type="entry name" value="DUF742"/>
    <property type="match status" value="1"/>
</dbReference>
<dbReference type="PANTHER" id="PTHR36221:SF1">
    <property type="entry name" value="DUF742 DOMAIN-CONTAINING PROTEIN"/>
    <property type="match status" value="1"/>
</dbReference>
<evidence type="ECO:0000313" key="2">
    <source>
        <dbReference type="EMBL" id="GIG76051.1"/>
    </source>
</evidence>
<dbReference type="Proteomes" id="UP000653674">
    <property type="component" value="Unassembled WGS sequence"/>
</dbReference>
<evidence type="ECO:0000313" key="3">
    <source>
        <dbReference type="Proteomes" id="UP000653674"/>
    </source>
</evidence>
<organism evidence="2 3">
    <name type="scientific">Planosporangium flavigriseum</name>
    <dbReference type="NCBI Taxonomy" id="373681"/>
    <lineage>
        <taxon>Bacteria</taxon>
        <taxon>Bacillati</taxon>
        <taxon>Actinomycetota</taxon>
        <taxon>Actinomycetes</taxon>
        <taxon>Micromonosporales</taxon>
        <taxon>Micromonosporaceae</taxon>
        <taxon>Planosporangium</taxon>
    </lineage>
</organism>
<name>A0A8J3PMY7_9ACTN</name>
<evidence type="ECO:0000256" key="1">
    <source>
        <dbReference type="SAM" id="MobiDB-lite"/>
    </source>
</evidence>
<accession>A0A8J3PMY7</accession>
<protein>
    <recommendedName>
        <fullName evidence="4">DUF742 domain-containing protein</fullName>
    </recommendedName>
</protein>
<proteinExistence type="predicted"/>
<evidence type="ECO:0008006" key="4">
    <source>
        <dbReference type="Google" id="ProtNLM"/>
    </source>
</evidence>
<dbReference type="PANTHER" id="PTHR36221">
    <property type="entry name" value="DUF742 DOMAIN-CONTAINING PROTEIN"/>
    <property type="match status" value="1"/>
</dbReference>
<keyword evidence="3" id="KW-1185">Reference proteome</keyword>
<dbReference type="RefSeq" id="WP_203981543.1">
    <property type="nucleotide sequence ID" value="NZ_BAAAQJ010000016.1"/>
</dbReference>
<reference evidence="2" key="1">
    <citation type="submission" date="2021-01" db="EMBL/GenBank/DDBJ databases">
        <title>Whole genome shotgun sequence of Planosporangium flavigriseum NBRC 105377.</title>
        <authorList>
            <person name="Komaki H."/>
            <person name="Tamura T."/>
        </authorList>
    </citation>
    <scope>NUCLEOTIDE SEQUENCE</scope>
    <source>
        <strain evidence="2">NBRC 105377</strain>
    </source>
</reference>
<dbReference type="AlphaFoldDB" id="A0A8J3PMY7"/>
<sequence>MALSAMAGGEDWRQPPDPGLTRPYLDEAGGVDVPPPVREASGVRPYLLTGGRVRPADASLEIEAQVQTTPAGHSDADRLMFEHRDIVVLCAQPISIAEVAARLGLHLGVARVLVSDLIEAGYLAVRRPDVGLPQNKKIIERVIRGLQAIR</sequence>
<gene>
    <name evidence="2" type="ORF">Pfl04_44550</name>
</gene>
<comment type="caution">
    <text evidence="2">The sequence shown here is derived from an EMBL/GenBank/DDBJ whole genome shotgun (WGS) entry which is preliminary data.</text>
</comment>
<dbReference type="InterPro" id="IPR007995">
    <property type="entry name" value="DUF742"/>
</dbReference>
<dbReference type="EMBL" id="BONU01000043">
    <property type="protein sequence ID" value="GIG76051.1"/>
    <property type="molecule type" value="Genomic_DNA"/>
</dbReference>